<accession>A0ABQ9YGS6</accession>
<evidence type="ECO:0000313" key="5">
    <source>
        <dbReference type="Proteomes" id="UP001281761"/>
    </source>
</evidence>
<feature type="compositionally biased region" description="Polar residues" evidence="1">
    <location>
        <begin position="69"/>
        <end position="90"/>
    </location>
</feature>
<dbReference type="EMBL" id="JARBJD010000008">
    <property type="protein sequence ID" value="KAK2962962.1"/>
    <property type="molecule type" value="Genomic_DNA"/>
</dbReference>
<reference evidence="4 5" key="1">
    <citation type="journal article" date="2022" name="bioRxiv">
        <title>Genomics of Preaxostyla Flagellates Illuminates Evolutionary Transitions and the Path Towards Mitochondrial Loss.</title>
        <authorList>
            <person name="Novak L.V.F."/>
            <person name="Treitli S.C."/>
            <person name="Pyrih J."/>
            <person name="Halakuc P."/>
            <person name="Pipaliya S.V."/>
            <person name="Vacek V."/>
            <person name="Brzon O."/>
            <person name="Soukal P."/>
            <person name="Eme L."/>
            <person name="Dacks J.B."/>
            <person name="Karnkowska A."/>
            <person name="Elias M."/>
            <person name="Hampl V."/>
        </authorList>
    </citation>
    <scope>NUCLEOTIDE SEQUENCE [LARGE SCALE GENOMIC DNA]</scope>
    <source>
        <strain evidence="4">NAU3</strain>
        <tissue evidence="4">Gut</tissue>
    </source>
</reference>
<sequence>MGKTKATYEHTDSFTFLESLKVRRAQTLQQSLPWLIPVIVCSMLLLLAIFIVVIVIIFRRRRKATKSDSSTIVNQPTLSENEAATNSVESMTGKASDDSEDIRDELDADDSQRMDEPVVAMKCEGQFEMEMVDGKSTLFIQMHFGDGVGCGKRREIEKKIVRGMVKMVELDNLESGIRISPHWILLNENDSVFIRVESGLEKKVEQDKPSLPNITQSSVSHTGMKDEMDEIRWRAPEQGETEGEFQEGVDGSKVIVFRVGLVLWEIETGVVPFGEVDGVEAHSKLSAGIGLPLEKVSDASMRELIEGCVQIDVDERMTLEQVLARLEEIPDGSD</sequence>
<evidence type="ECO:0000259" key="3">
    <source>
        <dbReference type="PROSITE" id="PS50011"/>
    </source>
</evidence>
<keyword evidence="2" id="KW-1133">Transmembrane helix</keyword>
<organism evidence="4 5">
    <name type="scientific">Blattamonas nauphoetae</name>
    <dbReference type="NCBI Taxonomy" id="2049346"/>
    <lineage>
        <taxon>Eukaryota</taxon>
        <taxon>Metamonada</taxon>
        <taxon>Preaxostyla</taxon>
        <taxon>Oxymonadida</taxon>
        <taxon>Blattamonas</taxon>
    </lineage>
</organism>
<feature type="transmembrane region" description="Helical" evidence="2">
    <location>
        <begin position="34"/>
        <end position="58"/>
    </location>
</feature>
<dbReference type="InterPro" id="IPR001245">
    <property type="entry name" value="Ser-Thr/Tyr_kinase_cat_dom"/>
</dbReference>
<comment type="caution">
    <text evidence="4">The sequence shown here is derived from an EMBL/GenBank/DDBJ whole genome shotgun (WGS) entry which is preliminary data.</text>
</comment>
<feature type="region of interest" description="Disordered" evidence="1">
    <location>
        <begin position="69"/>
        <end position="101"/>
    </location>
</feature>
<proteinExistence type="predicted"/>
<keyword evidence="2" id="KW-0812">Transmembrane</keyword>
<feature type="domain" description="Protein kinase" evidence="3">
    <location>
        <begin position="1"/>
        <end position="329"/>
    </location>
</feature>
<keyword evidence="2" id="KW-0472">Membrane</keyword>
<name>A0ABQ9YGS6_9EUKA</name>
<dbReference type="Proteomes" id="UP001281761">
    <property type="component" value="Unassembled WGS sequence"/>
</dbReference>
<dbReference type="PROSITE" id="PS50011">
    <property type="entry name" value="PROTEIN_KINASE_DOM"/>
    <property type="match status" value="1"/>
</dbReference>
<dbReference type="SUPFAM" id="SSF56112">
    <property type="entry name" value="Protein kinase-like (PK-like)"/>
    <property type="match status" value="1"/>
</dbReference>
<gene>
    <name evidence="4" type="ORF">BLNAU_1985</name>
</gene>
<dbReference type="Gene3D" id="1.10.510.10">
    <property type="entry name" value="Transferase(Phosphotransferase) domain 1"/>
    <property type="match status" value="1"/>
</dbReference>
<keyword evidence="5" id="KW-1185">Reference proteome</keyword>
<dbReference type="Pfam" id="PF07714">
    <property type="entry name" value="PK_Tyr_Ser-Thr"/>
    <property type="match status" value="1"/>
</dbReference>
<evidence type="ECO:0000313" key="4">
    <source>
        <dbReference type="EMBL" id="KAK2962962.1"/>
    </source>
</evidence>
<evidence type="ECO:0000256" key="1">
    <source>
        <dbReference type="SAM" id="MobiDB-lite"/>
    </source>
</evidence>
<protein>
    <recommendedName>
        <fullName evidence="3">Protein kinase domain-containing protein</fullName>
    </recommendedName>
</protein>
<dbReference type="InterPro" id="IPR011009">
    <property type="entry name" value="Kinase-like_dom_sf"/>
</dbReference>
<evidence type="ECO:0000256" key="2">
    <source>
        <dbReference type="SAM" id="Phobius"/>
    </source>
</evidence>
<dbReference type="InterPro" id="IPR000719">
    <property type="entry name" value="Prot_kinase_dom"/>
</dbReference>